<proteinExistence type="predicted"/>
<feature type="region of interest" description="Disordered" evidence="1">
    <location>
        <begin position="1"/>
        <end position="29"/>
    </location>
</feature>
<evidence type="ECO:0000256" key="1">
    <source>
        <dbReference type="SAM" id="MobiDB-lite"/>
    </source>
</evidence>
<feature type="compositionally biased region" description="Acidic residues" evidence="1">
    <location>
        <begin position="415"/>
        <end position="424"/>
    </location>
</feature>
<evidence type="ECO:0000313" key="2">
    <source>
        <dbReference type="EMBL" id="PCH33541.1"/>
    </source>
</evidence>
<dbReference type="AlphaFoldDB" id="A0A2H3IV01"/>
<feature type="region of interest" description="Disordered" evidence="1">
    <location>
        <begin position="540"/>
        <end position="648"/>
    </location>
</feature>
<feature type="compositionally biased region" description="Polar residues" evidence="1">
    <location>
        <begin position="246"/>
        <end position="276"/>
    </location>
</feature>
<feature type="compositionally biased region" description="Basic and acidic residues" evidence="1">
    <location>
        <begin position="574"/>
        <end position="585"/>
    </location>
</feature>
<organism evidence="2 3">
    <name type="scientific">Wolfiporia cocos (strain MD-104)</name>
    <name type="common">Brown rot fungus</name>
    <dbReference type="NCBI Taxonomy" id="742152"/>
    <lineage>
        <taxon>Eukaryota</taxon>
        <taxon>Fungi</taxon>
        <taxon>Dikarya</taxon>
        <taxon>Basidiomycota</taxon>
        <taxon>Agaricomycotina</taxon>
        <taxon>Agaricomycetes</taxon>
        <taxon>Polyporales</taxon>
        <taxon>Phaeolaceae</taxon>
        <taxon>Wolfiporia</taxon>
    </lineage>
</organism>
<evidence type="ECO:0000313" key="3">
    <source>
        <dbReference type="Proteomes" id="UP000218811"/>
    </source>
</evidence>
<dbReference type="EMBL" id="KB467831">
    <property type="protein sequence ID" value="PCH33541.1"/>
    <property type="molecule type" value="Genomic_DNA"/>
</dbReference>
<feature type="region of interest" description="Disordered" evidence="1">
    <location>
        <begin position="246"/>
        <end position="283"/>
    </location>
</feature>
<dbReference type="STRING" id="742152.A0A2H3IV01"/>
<feature type="compositionally biased region" description="Basic and acidic residues" evidence="1">
    <location>
        <begin position="624"/>
        <end position="635"/>
    </location>
</feature>
<name>A0A2H3IV01_WOLCO</name>
<dbReference type="OrthoDB" id="3357813at2759"/>
<dbReference type="OMA" id="YQKKHDR"/>
<feature type="compositionally biased region" description="Basic and acidic residues" evidence="1">
    <location>
        <begin position="602"/>
        <end position="616"/>
    </location>
</feature>
<accession>A0A2H3IV01</accession>
<feature type="region of interest" description="Disordered" evidence="1">
    <location>
        <begin position="397"/>
        <end position="457"/>
    </location>
</feature>
<reference evidence="2 3" key="1">
    <citation type="journal article" date="2012" name="Science">
        <title>The Paleozoic origin of enzymatic lignin decomposition reconstructed from 31 fungal genomes.</title>
        <authorList>
            <person name="Floudas D."/>
            <person name="Binder M."/>
            <person name="Riley R."/>
            <person name="Barry K."/>
            <person name="Blanchette R.A."/>
            <person name="Henrissat B."/>
            <person name="Martinez A.T."/>
            <person name="Otillar R."/>
            <person name="Spatafora J.W."/>
            <person name="Yadav J.S."/>
            <person name="Aerts A."/>
            <person name="Benoit I."/>
            <person name="Boyd A."/>
            <person name="Carlson A."/>
            <person name="Copeland A."/>
            <person name="Coutinho P.M."/>
            <person name="de Vries R.P."/>
            <person name="Ferreira P."/>
            <person name="Findley K."/>
            <person name="Foster B."/>
            <person name="Gaskell J."/>
            <person name="Glotzer D."/>
            <person name="Gorecki P."/>
            <person name="Heitman J."/>
            <person name="Hesse C."/>
            <person name="Hori C."/>
            <person name="Igarashi K."/>
            <person name="Jurgens J.A."/>
            <person name="Kallen N."/>
            <person name="Kersten P."/>
            <person name="Kohler A."/>
            <person name="Kuees U."/>
            <person name="Kumar T.K.A."/>
            <person name="Kuo A."/>
            <person name="LaButti K."/>
            <person name="Larrondo L.F."/>
            <person name="Lindquist E."/>
            <person name="Ling A."/>
            <person name="Lombard V."/>
            <person name="Lucas S."/>
            <person name="Lundell T."/>
            <person name="Martin R."/>
            <person name="McLaughlin D.J."/>
            <person name="Morgenstern I."/>
            <person name="Morin E."/>
            <person name="Murat C."/>
            <person name="Nagy L.G."/>
            <person name="Nolan M."/>
            <person name="Ohm R.A."/>
            <person name="Patyshakuliyeva A."/>
            <person name="Rokas A."/>
            <person name="Ruiz-Duenas F.J."/>
            <person name="Sabat G."/>
            <person name="Salamov A."/>
            <person name="Samejima M."/>
            <person name="Schmutz J."/>
            <person name="Slot J.C."/>
            <person name="St John F."/>
            <person name="Stenlid J."/>
            <person name="Sun H."/>
            <person name="Sun S."/>
            <person name="Syed K."/>
            <person name="Tsang A."/>
            <person name="Wiebenga A."/>
            <person name="Young D."/>
            <person name="Pisabarro A."/>
            <person name="Eastwood D.C."/>
            <person name="Martin F."/>
            <person name="Cullen D."/>
            <person name="Grigoriev I.V."/>
            <person name="Hibbett D.S."/>
        </authorList>
    </citation>
    <scope>NUCLEOTIDE SEQUENCE [LARGE SCALE GENOMIC DNA]</scope>
    <source>
        <strain evidence="2 3">MD-104</strain>
    </source>
</reference>
<sequence length="648" mass="70450">MPTDSVQEPPPVYSPEPPEDEESLSESGATVEPQILIVPTASDGSFQKGYLGAEGERAAIEGELQLKCAETFRWERITMLLQTVEQSGSGAVQLFHREIELSGAESESGRTRRSSFPFAIPLAPDAPQCLHLAHSSLTHTLTARVFAPGGAPAPALTKSVAVHTRRYSAHQSACAVCPETRVLDEPTRVEVQVPRTAFRASEPVPVYVTVLVPRRELVVEQGLRLRNIRAELLRCVQVERGSGSVLTHGNTWGAQTENPGEETSSSPAQNTNAEGRSSSEPRLREEIKVVSLSGAGCQLHPTQPIRIRLVLHHPPETLLSAPAQDLPTADYYTADAVDCASISQTTVLHSVSFRLDVRVTFMHMSSRTERVSSVSFPLTILPRPAPLPEVEQSIDSAYHKKHDRPPTRTVRTDDMDVPLYEEGEAGPSGAPPPFEEREAPPPFFSTEPEASSSRLPTFLESEREVYVPTDEDSSIELPPPLVIEGEGVLFGFTTAEQFDGHADMDRSFTPPPTVEMATRDTNVTQLANLSPNVAMEALGLALGLDHPEEDMEDGPPPPPPPMDDPSDPPPSIDSDFRGPEGDHHSPASHLSQPRIPPGLSDHPSHDAAEAQDESHGHAPPPYRVPDHEAGQDHATHPPPYMDLVHHSH</sequence>
<dbReference type="Proteomes" id="UP000218811">
    <property type="component" value="Unassembled WGS sequence"/>
</dbReference>
<gene>
    <name evidence="2" type="ORF">WOLCODRAFT_93681</name>
</gene>
<keyword evidence="3" id="KW-1185">Reference proteome</keyword>
<feature type="compositionally biased region" description="Basic and acidic residues" evidence="1">
    <location>
        <begin position="404"/>
        <end position="414"/>
    </location>
</feature>
<feature type="compositionally biased region" description="Pro residues" evidence="1">
    <location>
        <begin position="554"/>
        <end position="571"/>
    </location>
</feature>
<protein>
    <submittedName>
        <fullName evidence="2">Uncharacterized protein</fullName>
    </submittedName>
</protein>